<dbReference type="PANTHER" id="PTHR30273:SF2">
    <property type="entry name" value="PROTEIN FECR"/>
    <property type="match status" value="1"/>
</dbReference>
<keyword evidence="1" id="KW-0472">Membrane</keyword>
<reference evidence="4 5" key="1">
    <citation type="submission" date="2017-10" db="EMBL/GenBank/DDBJ databases">
        <title>Whole genome of Pedobacter ginsengisoli T01R-27 isolated from tomato rhizosphere.</title>
        <authorList>
            <person name="Weon H.-Y."/>
            <person name="Lee S.A."/>
            <person name="Sang M.K."/>
            <person name="Song J."/>
        </authorList>
    </citation>
    <scope>NUCLEOTIDE SEQUENCE [LARGE SCALE GENOMIC DNA]</scope>
    <source>
        <strain evidence="4 5">T01R-27</strain>
    </source>
</reference>
<sequence length="386" mass="43406">MNKDSVEQLIDRYLAGTCTSKERTLIERFYMDEVLNRKLPENITDPIHAKDAMWKVISAQVNPNHTPKKKKTLNLYRNIAAVAAVLITVGLVLYFYPQNKINKTEQVVKQNRAIGINPGGNKATLTLSNGEQIILNEVDSGVLANQFGVVIRKTKDGQLAYNPAREYLLGDDLSYNTISTPNGGQYQVTLPDGTSIWLNAATTVRFPIRFAGKQRNVSLVTGEAYFEVAKNKKMPFRVSSEKQVIEVLGTHFNINNYADETSLKTTLLEGSVRVLAQTGTGKRNVILKPGEQSVVATELKVEKADLEEVMAWKNNRFTFNSMPLEGIMRQISRWYNVDIEYKGGISGKEFTGTISRYANVTQVLNMLELTNLVHFKIKERRIIVMP</sequence>
<dbReference type="Gene3D" id="3.55.50.30">
    <property type="match status" value="1"/>
</dbReference>
<gene>
    <name evidence="4" type="ORF">CPT03_22620</name>
</gene>
<dbReference type="Pfam" id="PF16344">
    <property type="entry name" value="FecR_C"/>
    <property type="match status" value="1"/>
</dbReference>
<evidence type="ECO:0000313" key="5">
    <source>
        <dbReference type="Proteomes" id="UP000223749"/>
    </source>
</evidence>
<evidence type="ECO:0000259" key="3">
    <source>
        <dbReference type="Pfam" id="PF16344"/>
    </source>
</evidence>
<dbReference type="Pfam" id="PF04773">
    <property type="entry name" value="FecR"/>
    <property type="match status" value="1"/>
</dbReference>
<dbReference type="InterPro" id="IPR006860">
    <property type="entry name" value="FecR"/>
</dbReference>
<keyword evidence="1" id="KW-1133">Transmembrane helix</keyword>
<dbReference type="GO" id="GO:0016989">
    <property type="term" value="F:sigma factor antagonist activity"/>
    <property type="evidence" value="ECO:0007669"/>
    <property type="project" value="TreeGrafter"/>
</dbReference>
<proteinExistence type="predicted"/>
<dbReference type="Proteomes" id="UP000223749">
    <property type="component" value="Chromosome"/>
</dbReference>
<protein>
    <submittedName>
        <fullName evidence="4">Anti-sigma factor</fullName>
    </submittedName>
</protein>
<evidence type="ECO:0000259" key="2">
    <source>
        <dbReference type="Pfam" id="PF04773"/>
    </source>
</evidence>
<feature type="transmembrane region" description="Helical" evidence="1">
    <location>
        <begin position="75"/>
        <end position="96"/>
    </location>
</feature>
<dbReference type="RefSeq" id="WP_099440929.1">
    <property type="nucleotide sequence ID" value="NZ_CP024091.1"/>
</dbReference>
<feature type="domain" description="Protein FecR C-terminal" evidence="3">
    <location>
        <begin position="316"/>
        <end position="384"/>
    </location>
</feature>
<keyword evidence="5" id="KW-1185">Reference proteome</keyword>
<evidence type="ECO:0000256" key="1">
    <source>
        <dbReference type="SAM" id="Phobius"/>
    </source>
</evidence>
<dbReference type="KEGG" id="pgs:CPT03_22620"/>
<accession>A0A2D1UBQ8</accession>
<dbReference type="InterPro" id="IPR012373">
    <property type="entry name" value="Ferrdict_sens_TM"/>
</dbReference>
<keyword evidence="1" id="KW-0812">Transmembrane</keyword>
<dbReference type="InterPro" id="IPR032508">
    <property type="entry name" value="FecR_C"/>
</dbReference>
<dbReference type="PIRSF" id="PIRSF018266">
    <property type="entry name" value="FecR"/>
    <property type="match status" value="1"/>
</dbReference>
<dbReference type="AlphaFoldDB" id="A0A2D1UBQ8"/>
<dbReference type="PANTHER" id="PTHR30273">
    <property type="entry name" value="PERIPLASMIC SIGNAL SENSOR AND SIGMA FACTOR ACTIVATOR FECR-RELATED"/>
    <property type="match status" value="1"/>
</dbReference>
<name>A0A2D1UBQ8_9SPHI</name>
<dbReference type="EMBL" id="CP024091">
    <property type="protein sequence ID" value="ATP59057.1"/>
    <property type="molecule type" value="Genomic_DNA"/>
</dbReference>
<feature type="domain" description="FecR protein" evidence="2">
    <location>
        <begin position="177"/>
        <end position="273"/>
    </location>
</feature>
<evidence type="ECO:0000313" key="4">
    <source>
        <dbReference type="EMBL" id="ATP59057.1"/>
    </source>
</evidence>
<organism evidence="4 5">
    <name type="scientific">Pedobacter ginsengisoli</name>
    <dbReference type="NCBI Taxonomy" id="363852"/>
    <lineage>
        <taxon>Bacteria</taxon>
        <taxon>Pseudomonadati</taxon>
        <taxon>Bacteroidota</taxon>
        <taxon>Sphingobacteriia</taxon>
        <taxon>Sphingobacteriales</taxon>
        <taxon>Sphingobacteriaceae</taxon>
        <taxon>Pedobacter</taxon>
    </lineage>
</organism>
<dbReference type="OrthoDB" id="1099963at2"/>
<dbReference type="Gene3D" id="2.60.120.1440">
    <property type="match status" value="1"/>
</dbReference>